<organism evidence="1 2">
    <name type="scientific">Streptomyces poonensis</name>
    <dbReference type="NCBI Taxonomy" id="68255"/>
    <lineage>
        <taxon>Bacteria</taxon>
        <taxon>Bacillati</taxon>
        <taxon>Actinomycetota</taxon>
        <taxon>Actinomycetes</taxon>
        <taxon>Kitasatosporales</taxon>
        <taxon>Streptomycetaceae</taxon>
        <taxon>Streptomyces</taxon>
    </lineage>
</organism>
<dbReference type="Pfam" id="PF04199">
    <property type="entry name" value="Cyclase"/>
    <property type="match status" value="1"/>
</dbReference>
<protein>
    <submittedName>
        <fullName evidence="1">Cyclase</fullName>
    </submittedName>
</protein>
<sequence length="231" mass="25736">MRVIDISQGWYEGMPSFGASWYPQFSLERAMSPQTDPAGVDRTFSTLHLFPHNGSHVESRFHFYPDGEKIDEVPLETFTGRACVADLSHKKDLEPVEADDLAGALQDVWTPGDRLLIRTGHPERHLGQDDYWDVAPFLTPSAAEWIVDNRAALVGMDCVTEEPGDRRFPVHRRVLGASIPLLENLAGLHRVSERVTWLFALPVKVSDSEAAPVRAVVVEGLLPMIDGQRDA</sequence>
<dbReference type="Gene3D" id="3.50.30.50">
    <property type="entry name" value="Putative cyclase"/>
    <property type="match status" value="1"/>
</dbReference>
<dbReference type="InterPro" id="IPR007325">
    <property type="entry name" value="KFase/CYL"/>
</dbReference>
<dbReference type="GO" id="GO:0004061">
    <property type="term" value="F:arylformamidase activity"/>
    <property type="evidence" value="ECO:0007669"/>
    <property type="project" value="InterPro"/>
</dbReference>
<gene>
    <name evidence="1" type="ORF">GCM10010365_47000</name>
</gene>
<evidence type="ECO:0000313" key="2">
    <source>
        <dbReference type="Proteomes" id="UP000622166"/>
    </source>
</evidence>
<dbReference type="SUPFAM" id="SSF102198">
    <property type="entry name" value="Putative cyclase"/>
    <property type="match status" value="1"/>
</dbReference>
<dbReference type="InterPro" id="IPR037175">
    <property type="entry name" value="KFase_sf"/>
</dbReference>
<dbReference type="EMBL" id="BMVW01000009">
    <property type="protein sequence ID" value="GGZ21226.1"/>
    <property type="molecule type" value="Genomic_DNA"/>
</dbReference>
<name>A0A918UMH6_9ACTN</name>
<proteinExistence type="predicted"/>
<dbReference type="AlphaFoldDB" id="A0A918UMH6"/>
<dbReference type="PANTHER" id="PTHR31118:SF12">
    <property type="entry name" value="CYCLASE-LIKE PROTEIN 2"/>
    <property type="match status" value="1"/>
</dbReference>
<dbReference type="GO" id="GO:0019441">
    <property type="term" value="P:L-tryptophan catabolic process to kynurenine"/>
    <property type="evidence" value="ECO:0007669"/>
    <property type="project" value="InterPro"/>
</dbReference>
<dbReference type="PANTHER" id="PTHR31118">
    <property type="entry name" value="CYCLASE-LIKE PROTEIN 2"/>
    <property type="match status" value="1"/>
</dbReference>
<dbReference type="RefSeq" id="WP_189862133.1">
    <property type="nucleotide sequence ID" value="NZ_BMVW01000009.1"/>
</dbReference>
<evidence type="ECO:0000313" key="1">
    <source>
        <dbReference type="EMBL" id="GGZ21226.1"/>
    </source>
</evidence>
<reference evidence="1" key="1">
    <citation type="journal article" date="2014" name="Int. J. Syst. Evol. Microbiol.">
        <title>Complete genome sequence of Corynebacterium casei LMG S-19264T (=DSM 44701T), isolated from a smear-ripened cheese.</title>
        <authorList>
            <consortium name="US DOE Joint Genome Institute (JGI-PGF)"/>
            <person name="Walter F."/>
            <person name="Albersmeier A."/>
            <person name="Kalinowski J."/>
            <person name="Ruckert C."/>
        </authorList>
    </citation>
    <scope>NUCLEOTIDE SEQUENCE</scope>
    <source>
        <strain evidence="1">JCM 4815</strain>
    </source>
</reference>
<reference evidence="1" key="2">
    <citation type="submission" date="2020-09" db="EMBL/GenBank/DDBJ databases">
        <authorList>
            <person name="Sun Q."/>
            <person name="Ohkuma M."/>
        </authorList>
    </citation>
    <scope>NUCLEOTIDE SEQUENCE</scope>
    <source>
        <strain evidence="1">JCM 4815</strain>
    </source>
</reference>
<dbReference type="Proteomes" id="UP000622166">
    <property type="component" value="Unassembled WGS sequence"/>
</dbReference>
<comment type="caution">
    <text evidence="1">The sequence shown here is derived from an EMBL/GenBank/DDBJ whole genome shotgun (WGS) entry which is preliminary data.</text>
</comment>
<keyword evidence="2" id="KW-1185">Reference proteome</keyword>
<accession>A0A918UMH6</accession>